<evidence type="ECO:0000256" key="2">
    <source>
        <dbReference type="ARBA" id="ARBA00023125"/>
    </source>
</evidence>
<dbReference type="GO" id="GO:0003677">
    <property type="term" value="F:DNA binding"/>
    <property type="evidence" value="ECO:0007669"/>
    <property type="project" value="UniProtKB-KW"/>
</dbReference>
<dbReference type="PROSITE" id="PS51253">
    <property type="entry name" value="HTH_CENPB"/>
    <property type="match status" value="1"/>
</dbReference>
<accession>A0AA38HPF4</accession>
<dbReference type="PANTHER" id="PTHR19303">
    <property type="entry name" value="TRANSPOSON"/>
    <property type="match status" value="1"/>
</dbReference>
<reference evidence="5" key="1">
    <citation type="journal article" date="2023" name="G3 (Bethesda)">
        <title>Whole genome assemblies of Zophobas morio and Tenebrio molitor.</title>
        <authorList>
            <person name="Kaur S."/>
            <person name="Stinson S.A."/>
            <person name="diCenzo G.C."/>
        </authorList>
    </citation>
    <scope>NUCLEOTIDE SEQUENCE</scope>
    <source>
        <strain evidence="5">QUZm001</strain>
    </source>
</reference>
<dbReference type="InterPro" id="IPR036397">
    <property type="entry name" value="RNaseH_sf"/>
</dbReference>
<keyword evidence="6" id="KW-1185">Reference proteome</keyword>
<feature type="region of interest" description="Disordered" evidence="3">
    <location>
        <begin position="608"/>
        <end position="640"/>
    </location>
</feature>
<feature type="compositionally biased region" description="Basic residues" evidence="3">
    <location>
        <begin position="616"/>
        <end position="626"/>
    </location>
</feature>
<dbReference type="GO" id="GO:0005634">
    <property type="term" value="C:nucleus"/>
    <property type="evidence" value="ECO:0007669"/>
    <property type="project" value="UniProtKB-SubCell"/>
</dbReference>
<evidence type="ECO:0000256" key="3">
    <source>
        <dbReference type="SAM" id="MobiDB-lite"/>
    </source>
</evidence>
<organism evidence="5 6">
    <name type="scientific">Zophobas morio</name>
    <dbReference type="NCBI Taxonomy" id="2755281"/>
    <lineage>
        <taxon>Eukaryota</taxon>
        <taxon>Metazoa</taxon>
        <taxon>Ecdysozoa</taxon>
        <taxon>Arthropoda</taxon>
        <taxon>Hexapoda</taxon>
        <taxon>Insecta</taxon>
        <taxon>Pterygota</taxon>
        <taxon>Neoptera</taxon>
        <taxon>Endopterygota</taxon>
        <taxon>Coleoptera</taxon>
        <taxon>Polyphaga</taxon>
        <taxon>Cucujiformia</taxon>
        <taxon>Tenebrionidae</taxon>
        <taxon>Zophobas</taxon>
    </lineage>
</organism>
<dbReference type="AlphaFoldDB" id="A0AA38HPF4"/>
<comment type="subcellular location">
    <subcellularLocation>
        <location evidence="1">Nucleus</location>
    </subcellularLocation>
</comment>
<dbReference type="SUPFAM" id="SSF46689">
    <property type="entry name" value="Homeodomain-like"/>
    <property type="match status" value="1"/>
</dbReference>
<comment type="caution">
    <text evidence="5">The sequence shown here is derived from an EMBL/GenBank/DDBJ whole genome shotgun (WGS) entry which is preliminary data.</text>
</comment>
<evidence type="ECO:0000259" key="4">
    <source>
        <dbReference type="PROSITE" id="PS51253"/>
    </source>
</evidence>
<dbReference type="EMBL" id="JALNTZ010000010">
    <property type="protein sequence ID" value="KAJ3640272.1"/>
    <property type="molecule type" value="Genomic_DNA"/>
</dbReference>
<dbReference type="InterPro" id="IPR050863">
    <property type="entry name" value="CenT-Element_Derived"/>
</dbReference>
<dbReference type="Pfam" id="PF03184">
    <property type="entry name" value="DDE_1"/>
    <property type="match status" value="1"/>
</dbReference>
<dbReference type="Gene3D" id="3.30.420.10">
    <property type="entry name" value="Ribonuclease H-like superfamily/Ribonuclease H"/>
    <property type="match status" value="1"/>
</dbReference>
<proteinExistence type="predicted"/>
<evidence type="ECO:0000313" key="5">
    <source>
        <dbReference type="EMBL" id="KAJ3640272.1"/>
    </source>
</evidence>
<dbReference type="InterPro" id="IPR009057">
    <property type="entry name" value="Homeodomain-like_sf"/>
</dbReference>
<evidence type="ECO:0000256" key="1">
    <source>
        <dbReference type="ARBA" id="ARBA00004123"/>
    </source>
</evidence>
<dbReference type="Proteomes" id="UP001168821">
    <property type="component" value="Unassembled WGS sequence"/>
</dbReference>
<evidence type="ECO:0000313" key="6">
    <source>
        <dbReference type="Proteomes" id="UP001168821"/>
    </source>
</evidence>
<dbReference type="PANTHER" id="PTHR19303:SF74">
    <property type="entry name" value="POGO TRANSPOSABLE ELEMENT WITH KRAB DOMAIN"/>
    <property type="match status" value="1"/>
</dbReference>
<sequence length="754" mass="86512">MPPKRTFFNYQEEDVFKAIDEISKGAKIRETCRKYNIPHTTVINKMKLKYPVQRKMGPPTILTKEEESLLKSSIIAMAKKGFPVNKEMVVDTVKKIITEENRPSPFKQNTPGRKWFSGFLKRHPDIAARHAESINISRSLVTENALRKWHANLKEYLIAEGVADILEDPERIINADESGFQTSPSSGLVLGPRGFKNFYEIKEKEKENITVLGTFAASGTILPPLIIYPYARIPSEIVRQINKEWSVGKSEKGWMTSKVFYGYIANTLIPKLKENNTKFPVLLLIDGHKSHINREVSQLCKDNGIILYSLYPNATHIIQPADVSVFRPLKNSWKKVVNDWKLKTGHRCVTKALFAPLLEATFNDLSKEVICNGFRKCGLYPFDANAISYEKCMTDTTRHGIPEKPPVIGPEHLLYLELLMSSSRGREFRANQDSSWTGDESAKELFYVWQKIAKRVMQVAEEQEPNLEINPQTPQETLQTMQENIPTLEENVTPRENDINLEENHQITTEQINEDFNSNVDYLNIRTPSQPESSVIINTKHIELESPSTRKHLQPISPAFASAIVWPSESPVKGNQKRRKKVRLPDAVNSGEWMQYWNEKEDIKKKQEEKKALKAANRKMSTKNKKKDTGSDEEIPAAPRKMRRLRIYSDSDDDNVPLIVHKSLEVTAKPKKGDYVIVRYEGEYFPGTVENIDGDLYEISTMIFSAGNTFRWPEKCDKIWYLKDAIEEKIAVPTLANSRGFYRIPEMDKFMPKM</sequence>
<dbReference type="InterPro" id="IPR006600">
    <property type="entry name" value="HTH_CenpB_DNA-bd_dom"/>
</dbReference>
<dbReference type="InterPro" id="IPR004875">
    <property type="entry name" value="DDE_SF_endonuclease_dom"/>
</dbReference>
<gene>
    <name evidence="5" type="ORF">Zmor_003581</name>
</gene>
<name>A0AA38HPF4_9CUCU</name>
<keyword evidence="2" id="KW-0238">DNA-binding</keyword>
<feature type="domain" description="HTH CENPB-type" evidence="4">
    <location>
        <begin position="54"/>
        <end position="129"/>
    </location>
</feature>
<protein>
    <recommendedName>
        <fullName evidence="4">HTH CENPB-type domain-containing protein</fullName>
    </recommendedName>
</protein>